<dbReference type="PROSITE" id="PS00324">
    <property type="entry name" value="ASPARTOKINASE"/>
    <property type="match status" value="1"/>
</dbReference>
<keyword evidence="6 16" id="KW-0028">Amino-acid biosynthesis</keyword>
<evidence type="ECO:0000256" key="14">
    <source>
        <dbReference type="PIRSR" id="PIRSR000726-1"/>
    </source>
</evidence>
<dbReference type="AlphaFoldDB" id="A0AAU0UQU6"/>
<dbReference type="PIRSF" id="PIRSF000726">
    <property type="entry name" value="Asp_kin"/>
    <property type="match status" value="1"/>
</dbReference>
<reference evidence="18 19" key="1">
    <citation type="submission" date="2023-04" db="EMBL/GenBank/DDBJ databases">
        <authorList>
            <person name="Hsu D."/>
        </authorList>
    </citation>
    <scope>NUCLEOTIDE SEQUENCE [LARGE SCALE GENOMIC DNA]</scope>
    <source>
        <strain evidence="18 19">MK1</strain>
    </source>
</reference>
<evidence type="ECO:0000256" key="6">
    <source>
        <dbReference type="ARBA" id="ARBA00022605"/>
    </source>
</evidence>
<keyword evidence="8 14" id="KW-0547">Nucleotide-binding</keyword>
<protein>
    <recommendedName>
        <fullName evidence="15">Aspartokinase</fullName>
        <ecNumber evidence="15">2.7.2.4</ecNumber>
    </recommendedName>
</protein>
<keyword evidence="12" id="KW-0457">Lysine biosynthesis</keyword>
<evidence type="ECO:0000256" key="11">
    <source>
        <dbReference type="ARBA" id="ARBA00022915"/>
    </source>
</evidence>
<evidence type="ECO:0000256" key="7">
    <source>
        <dbReference type="ARBA" id="ARBA00022679"/>
    </source>
</evidence>
<name>A0AAU0UQU6_9FIRM</name>
<dbReference type="GO" id="GO:0005829">
    <property type="term" value="C:cytosol"/>
    <property type="evidence" value="ECO:0007669"/>
    <property type="project" value="TreeGrafter"/>
</dbReference>
<dbReference type="GO" id="GO:0004072">
    <property type="term" value="F:aspartate kinase activity"/>
    <property type="evidence" value="ECO:0007669"/>
    <property type="project" value="UniProtKB-EC"/>
</dbReference>
<dbReference type="InterPro" id="IPR018042">
    <property type="entry name" value="Aspartate_kinase_CS"/>
</dbReference>
<dbReference type="EC" id="2.7.2.4" evidence="15"/>
<evidence type="ECO:0000256" key="16">
    <source>
        <dbReference type="RuleBase" id="RU004249"/>
    </source>
</evidence>
<dbReference type="SUPFAM" id="SSF53633">
    <property type="entry name" value="Carbamate kinase-like"/>
    <property type="match status" value="1"/>
</dbReference>
<dbReference type="InterPro" id="IPR045865">
    <property type="entry name" value="ACT-like_dom_sf"/>
</dbReference>
<organism evidence="18 19">
    <name type="scientific">Metallumcola ferriviriculae</name>
    <dbReference type="NCBI Taxonomy" id="3039180"/>
    <lineage>
        <taxon>Bacteria</taxon>
        <taxon>Bacillati</taxon>
        <taxon>Bacillota</taxon>
        <taxon>Clostridia</taxon>
        <taxon>Neomoorellales</taxon>
        <taxon>Desulfitibacteraceae</taxon>
        <taxon>Metallumcola</taxon>
    </lineage>
</organism>
<keyword evidence="9 15" id="KW-0418">Kinase</keyword>
<feature type="domain" description="ACT" evidence="17">
    <location>
        <begin position="266"/>
        <end position="349"/>
    </location>
</feature>
<evidence type="ECO:0000256" key="3">
    <source>
        <dbReference type="ARBA" id="ARBA00004986"/>
    </source>
</evidence>
<feature type="binding site" evidence="14">
    <location>
        <begin position="175"/>
        <end position="176"/>
    </location>
    <ligand>
        <name>ATP</name>
        <dbReference type="ChEBI" id="CHEBI:30616"/>
    </ligand>
</feature>
<dbReference type="InterPro" id="IPR002912">
    <property type="entry name" value="ACT_dom"/>
</dbReference>
<dbReference type="FunFam" id="3.40.1160.10:FF:000002">
    <property type="entry name" value="Aspartokinase"/>
    <property type="match status" value="1"/>
</dbReference>
<dbReference type="InterPro" id="IPR005260">
    <property type="entry name" value="Asp_kin_monofn"/>
</dbReference>
<dbReference type="InterPro" id="IPR001341">
    <property type="entry name" value="Asp_kinase"/>
</dbReference>
<feature type="binding site" evidence="14">
    <location>
        <position position="49"/>
    </location>
    <ligand>
        <name>substrate</name>
    </ligand>
</feature>
<keyword evidence="11" id="KW-0220">Diaminopimelate biosynthesis</keyword>
<evidence type="ECO:0000256" key="15">
    <source>
        <dbReference type="RuleBase" id="RU003448"/>
    </source>
</evidence>
<dbReference type="GO" id="GO:0009090">
    <property type="term" value="P:homoserine biosynthetic process"/>
    <property type="evidence" value="ECO:0007669"/>
    <property type="project" value="TreeGrafter"/>
</dbReference>
<dbReference type="NCBIfam" id="NF005154">
    <property type="entry name" value="PRK06635.1-2"/>
    <property type="match status" value="1"/>
</dbReference>
<dbReference type="InterPro" id="IPR036393">
    <property type="entry name" value="AceGlu_kinase-like_sf"/>
</dbReference>
<dbReference type="NCBIfam" id="TIGR00657">
    <property type="entry name" value="asp_kinases"/>
    <property type="match status" value="1"/>
</dbReference>
<keyword evidence="10 14" id="KW-0067">ATP-binding</keyword>
<dbReference type="InterPro" id="IPR041740">
    <property type="entry name" value="AKii-LysC-BS"/>
</dbReference>
<dbReference type="CDD" id="cd04261">
    <property type="entry name" value="AAK_AKii-LysC-BS"/>
    <property type="match status" value="1"/>
</dbReference>
<dbReference type="CDD" id="cd04913">
    <property type="entry name" value="ACT_AKii-LysC-BS-like_1"/>
    <property type="match status" value="1"/>
</dbReference>
<evidence type="ECO:0000259" key="17">
    <source>
        <dbReference type="PROSITE" id="PS51671"/>
    </source>
</evidence>
<dbReference type="NCBIfam" id="TIGR00656">
    <property type="entry name" value="asp_kin_monofn"/>
    <property type="match status" value="1"/>
</dbReference>
<sequence length="414" mass="44028">MGGMLVVQKFGGSSVADPERIKRVAKRVVETKRAGNSVVVVVSAMGDTTDELIGLARQLSDTPSEREMDMLLSTGEQVSIALLAMAIENLGEAAVSLTGAQAGVSTNEVYAKAKITGINSERLDKELAAGKIVVVAGFQGRCANDDTTTLGRGGSDTTAVALAAAIKADVCEIFTDVDGVYTTDPRVVPRAQKLPSISYDEMLELASLGALVLHPRAVEFAKIYNVKLHVRSSFNHNTGTIVEEVASMEKEMVVSGVAYDLNVAKIAFFDVPDKPGIAMKLFSALAAENINVDMIIQSTMRNDVNDISFTIAKDELNKALQISDRIKQEIGTPDYDYDDSVAKISIVGAGMITNPGVAACMFEALANAGINIQMISTSEIKVSCIIDADSVKKAVKVLHTKFDLDVEEENSAAS</sequence>
<comment type="catalytic activity">
    <reaction evidence="13 15">
        <text>L-aspartate + ATP = 4-phospho-L-aspartate + ADP</text>
        <dbReference type="Rhea" id="RHEA:23776"/>
        <dbReference type="ChEBI" id="CHEBI:29991"/>
        <dbReference type="ChEBI" id="CHEBI:30616"/>
        <dbReference type="ChEBI" id="CHEBI:57535"/>
        <dbReference type="ChEBI" id="CHEBI:456216"/>
        <dbReference type="EC" id="2.7.2.4"/>
    </reaction>
</comment>
<dbReference type="SUPFAM" id="SSF55021">
    <property type="entry name" value="ACT-like"/>
    <property type="match status" value="2"/>
</dbReference>
<dbReference type="NCBIfam" id="NF005155">
    <property type="entry name" value="PRK06635.1-4"/>
    <property type="match status" value="1"/>
</dbReference>
<evidence type="ECO:0000256" key="2">
    <source>
        <dbReference type="ARBA" id="ARBA00004766"/>
    </source>
</evidence>
<feature type="binding site" evidence="14">
    <location>
        <position position="76"/>
    </location>
    <ligand>
        <name>substrate</name>
    </ligand>
</feature>
<accession>A0AAU0UQU6</accession>
<dbReference type="PROSITE" id="PS51671">
    <property type="entry name" value="ACT"/>
    <property type="match status" value="1"/>
</dbReference>
<dbReference type="InterPro" id="IPR001048">
    <property type="entry name" value="Asp/Glu/Uridylate_kinase"/>
</dbReference>
<feature type="binding site" evidence="14">
    <location>
        <position position="186"/>
    </location>
    <ligand>
        <name>ATP</name>
        <dbReference type="ChEBI" id="CHEBI:30616"/>
    </ligand>
</feature>
<dbReference type="Pfam" id="PF22468">
    <property type="entry name" value="ACT_9"/>
    <property type="match status" value="2"/>
</dbReference>
<dbReference type="EMBL" id="CP121694">
    <property type="protein sequence ID" value="WRO22938.1"/>
    <property type="molecule type" value="Genomic_DNA"/>
</dbReference>
<evidence type="ECO:0000256" key="13">
    <source>
        <dbReference type="ARBA" id="ARBA00047872"/>
    </source>
</evidence>
<evidence type="ECO:0000256" key="9">
    <source>
        <dbReference type="ARBA" id="ARBA00022777"/>
    </source>
</evidence>
<comment type="pathway">
    <text evidence="3 16">Amino-acid biosynthesis; L-methionine biosynthesis via de novo pathway; L-homoserine from L-aspartate: step 1/3.</text>
</comment>
<keyword evidence="19" id="KW-1185">Reference proteome</keyword>
<dbReference type="GO" id="GO:0019877">
    <property type="term" value="P:diaminopimelate biosynthetic process"/>
    <property type="evidence" value="ECO:0007669"/>
    <property type="project" value="UniProtKB-KW"/>
</dbReference>
<dbReference type="CDD" id="cd04923">
    <property type="entry name" value="ACT_AK-LysC-DapG-like_2"/>
    <property type="match status" value="1"/>
</dbReference>
<feature type="binding site" evidence="14">
    <location>
        <begin position="9"/>
        <end position="12"/>
    </location>
    <ligand>
        <name>ATP</name>
        <dbReference type="ChEBI" id="CHEBI:30616"/>
    </ligand>
</feature>
<feature type="binding site" evidence="14">
    <location>
        <position position="181"/>
    </location>
    <ligand>
        <name>ATP</name>
        <dbReference type="ChEBI" id="CHEBI:30616"/>
    </ligand>
</feature>
<evidence type="ECO:0000256" key="5">
    <source>
        <dbReference type="ARBA" id="ARBA00010122"/>
    </source>
</evidence>
<evidence type="ECO:0000256" key="1">
    <source>
        <dbReference type="ARBA" id="ARBA00003121"/>
    </source>
</evidence>
<dbReference type="KEGG" id="dbc:MFMK1_002784"/>
<comment type="pathway">
    <text evidence="4 16">Amino-acid biosynthesis; L-threonine biosynthesis; L-threonine from L-aspartate: step 1/5.</text>
</comment>
<dbReference type="InterPro" id="IPR054352">
    <property type="entry name" value="ACT_Aspartokinase"/>
</dbReference>
<dbReference type="Gene3D" id="3.30.2130.10">
    <property type="entry name" value="VC0802-like"/>
    <property type="match status" value="1"/>
</dbReference>
<evidence type="ECO:0000256" key="4">
    <source>
        <dbReference type="ARBA" id="ARBA00005139"/>
    </source>
</evidence>
<evidence type="ECO:0000256" key="12">
    <source>
        <dbReference type="ARBA" id="ARBA00023154"/>
    </source>
</evidence>
<dbReference type="PANTHER" id="PTHR21499:SF3">
    <property type="entry name" value="ASPARTOKINASE"/>
    <property type="match status" value="1"/>
</dbReference>
<proteinExistence type="inferred from homology"/>
<dbReference type="FunFam" id="3.30.2130.10:FF:000002">
    <property type="entry name" value="Aspartokinase"/>
    <property type="match status" value="1"/>
</dbReference>
<evidence type="ECO:0000256" key="8">
    <source>
        <dbReference type="ARBA" id="ARBA00022741"/>
    </source>
</evidence>
<dbReference type="Proteomes" id="UP001329915">
    <property type="component" value="Chromosome"/>
</dbReference>
<dbReference type="Gene3D" id="3.40.1160.10">
    <property type="entry name" value="Acetylglutamate kinase-like"/>
    <property type="match status" value="1"/>
</dbReference>
<keyword evidence="7 15" id="KW-0808">Transferase</keyword>
<evidence type="ECO:0000313" key="19">
    <source>
        <dbReference type="Proteomes" id="UP001329915"/>
    </source>
</evidence>
<dbReference type="PANTHER" id="PTHR21499">
    <property type="entry name" value="ASPARTATE KINASE"/>
    <property type="match status" value="1"/>
</dbReference>
<comment type="function">
    <text evidence="1">Catalyzes the phosphorylation of the beta-carboxyl group of aspartic acid with ATP to yield 4-phospho-L-aspartate, which is involved in the branched biosynthetic pathway leading to the biosynthesis of amino acids threonine, isoleucine and methionine.</text>
</comment>
<comment type="similarity">
    <text evidence="5 15">Belongs to the aspartokinase family.</text>
</comment>
<evidence type="ECO:0000256" key="10">
    <source>
        <dbReference type="ARBA" id="ARBA00022840"/>
    </source>
</evidence>
<dbReference type="GO" id="GO:0009089">
    <property type="term" value="P:lysine biosynthetic process via diaminopimelate"/>
    <property type="evidence" value="ECO:0007669"/>
    <property type="project" value="InterPro"/>
</dbReference>
<dbReference type="GO" id="GO:0005524">
    <property type="term" value="F:ATP binding"/>
    <property type="evidence" value="ECO:0007669"/>
    <property type="project" value="UniProtKB-KW"/>
</dbReference>
<comment type="pathway">
    <text evidence="2 16">Amino-acid biosynthesis; L-lysine biosynthesis via DAP pathway; (S)-tetrahydrodipicolinate from L-aspartate: step 1/4.</text>
</comment>
<dbReference type="Pfam" id="PF00696">
    <property type="entry name" value="AA_kinase"/>
    <property type="match status" value="1"/>
</dbReference>
<evidence type="ECO:0000313" key="18">
    <source>
        <dbReference type="EMBL" id="WRO22938.1"/>
    </source>
</evidence>
<gene>
    <name evidence="18" type="ORF">MFMK1_002784</name>
</gene>